<dbReference type="Proteomes" id="UP000570678">
    <property type="component" value="Unassembled WGS sequence"/>
</dbReference>
<accession>A0A846YLX4</accession>
<dbReference type="Gene3D" id="1.10.287.160">
    <property type="entry name" value="HR1 repeat"/>
    <property type="match status" value="1"/>
</dbReference>
<dbReference type="Pfam" id="PF13936">
    <property type="entry name" value="HTH_38"/>
    <property type="match status" value="1"/>
</dbReference>
<dbReference type="PANTHER" id="PTHR10948">
    <property type="entry name" value="TRANSPOSASE"/>
    <property type="match status" value="1"/>
</dbReference>
<dbReference type="AlphaFoldDB" id="A0A846YLX4"/>
<sequence>MSYRTRLTAADRQEIAEGLARGIGYAEIARRLARPTSTVSREVLRNGGPNRYQPQRAQRATEQRARRHKRPAEPAATGGPDDIATREYLDRLSALITQTGLPRTAAKVMATLYADNAPGLTAADLAQRLQVSPATVSAAVVLLETQGLIRRERNASGRRDRYLIDDDAWVRATLASARQVHLLAEAAHQGIAVFGAATPAGSRLGTMSEFLTFVGHDMVASAERWRQLLGGNEPGGSTDS</sequence>
<dbReference type="GO" id="GO:0005829">
    <property type="term" value="C:cytosol"/>
    <property type="evidence" value="ECO:0007669"/>
    <property type="project" value="TreeGrafter"/>
</dbReference>
<dbReference type="CDD" id="cd00090">
    <property type="entry name" value="HTH_ARSR"/>
    <property type="match status" value="1"/>
</dbReference>
<evidence type="ECO:0000256" key="1">
    <source>
        <dbReference type="SAM" id="MobiDB-lite"/>
    </source>
</evidence>
<feature type="region of interest" description="Disordered" evidence="1">
    <location>
        <begin position="36"/>
        <end position="83"/>
    </location>
</feature>
<proteinExistence type="predicted"/>
<reference evidence="3 4" key="1">
    <citation type="submission" date="2020-04" db="EMBL/GenBank/DDBJ databases">
        <title>MicrobeNet Type strains.</title>
        <authorList>
            <person name="Nicholson A.C."/>
        </authorList>
    </citation>
    <scope>NUCLEOTIDE SEQUENCE [LARGE SCALE GENOMIC DNA]</scope>
    <source>
        <strain evidence="3 4">JCM 3332</strain>
    </source>
</reference>
<dbReference type="InterPro" id="IPR011991">
    <property type="entry name" value="ArsR-like_HTH"/>
</dbReference>
<dbReference type="GO" id="GO:0032196">
    <property type="term" value="P:transposition"/>
    <property type="evidence" value="ECO:0007669"/>
    <property type="project" value="TreeGrafter"/>
</dbReference>
<dbReference type="PANTHER" id="PTHR10948:SF23">
    <property type="entry name" value="TRANSPOSASE INSI FOR INSERTION SEQUENCE ELEMENT IS30A-RELATED"/>
    <property type="match status" value="1"/>
</dbReference>
<evidence type="ECO:0000313" key="3">
    <source>
        <dbReference type="EMBL" id="NKY58584.1"/>
    </source>
</evidence>
<dbReference type="SUPFAM" id="SSF46785">
    <property type="entry name" value="Winged helix' DNA-binding domain"/>
    <property type="match status" value="1"/>
</dbReference>
<dbReference type="InterPro" id="IPR025246">
    <property type="entry name" value="IS30-like_HTH"/>
</dbReference>
<organism evidence="3 4">
    <name type="scientific">Nocardia flavorosea</name>
    <dbReference type="NCBI Taxonomy" id="53429"/>
    <lineage>
        <taxon>Bacteria</taxon>
        <taxon>Bacillati</taxon>
        <taxon>Actinomycetota</taxon>
        <taxon>Actinomycetes</taxon>
        <taxon>Mycobacteriales</taxon>
        <taxon>Nocardiaceae</taxon>
        <taxon>Nocardia</taxon>
    </lineage>
</organism>
<keyword evidence="4" id="KW-1185">Reference proteome</keyword>
<dbReference type="Gene3D" id="1.10.10.10">
    <property type="entry name" value="Winged helix-like DNA-binding domain superfamily/Winged helix DNA-binding domain"/>
    <property type="match status" value="1"/>
</dbReference>
<evidence type="ECO:0000259" key="2">
    <source>
        <dbReference type="SMART" id="SM00347"/>
    </source>
</evidence>
<dbReference type="SMART" id="SM00347">
    <property type="entry name" value="HTH_MARR"/>
    <property type="match status" value="1"/>
</dbReference>
<dbReference type="InterPro" id="IPR000835">
    <property type="entry name" value="HTH_MarR-typ"/>
</dbReference>
<dbReference type="Pfam" id="PF12802">
    <property type="entry name" value="MarR_2"/>
    <property type="match status" value="1"/>
</dbReference>
<dbReference type="EMBL" id="JAAXOT010000011">
    <property type="protein sequence ID" value="NKY58584.1"/>
    <property type="molecule type" value="Genomic_DNA"/>
</dbReference>
<dbReference type="GO" id="GO:0003700">
    <property type="term" value="F:DNA-binding transcription factor activity"/>
    <property type="evidence" value="ECO:0007669"/>
    <property type="project" value="InterPro"/>
</dbReference>
<gene>
    <name evidence="3" type="ORF">HGA15_21045</name>
</gene>
<dbReference type="InterPro" id="IPR051917">
    <property type="entry name" value="Transposase-Integrase"/>
</dbReference>
<feature type="domain" description="HTH marR-type" evidence="2">
    <location>
        <begin position="94"/>
        <end position="202"/>
    </location>
</feature>
<protein>
    <submittedName>
        <fullName evidence="3">Helix-turn-helix domain-containing protein</fullName>
    </submittedName>
</protein>
<evidence type="ECO:0000313" key="4">
    <source>
        <dbReference type="Proteomes" id="UP000570678"/>
    </source>
</evidence>
<name>A0A846YLX4_9NOCA</name>
<dbReference type="InterPro" id="IPR036388">
    <property type="entry name" value="WH-like_DNA-bd_sf"/>
</dbReference>
<comment type="caution">
    <text evidence="3">The sequence shown here is derived from an EMBL/GenBank/DDBJ whole genome shotgun (WGS) entry which is preliminary data.</text>
</comment>
<dbReference type="InterPro" id="IPR036390">
    <property type="entry name" value="WH_DNA-bd_sf"/>
</dbReference>
<dbReference type="GO" id="GO:0004803">
    <property type="term" value="F:transposase activity"/>
    <property type="evidence" value="ECO:0007669"/>
    <property type="project" value="TreeGrafter"/>
</dbReference>